<feature type="region of interest" description="Disordered" evidence="1">
    <location>
        <begin position="130"/>
        <end position="153"/>
    </location>
</feature>
<reference evidence="4 5" key="1">
    <citation type="submission" date="2018-07" db="EMBL/GenBank/DDBJ databases">
        <title>Genome guided investigation of antibiotics producing actinomycetales strain isolated from a Macau mangrove ecosystem.</title>
        <authorList>
            <person name="Hu D."/>
        </authorList>
    </citation>
    <scope>NUCLEOTIDE SEQUENCE [LARGE SCALE GENOMIC DNA]</scope>
    <source>
        <strain evidence="4 5">2297</strain>
    </source>
</reference>
<feature type="transmembrane region" description="Helical" evidence="2">
    <location>
        <begin position="163"/>
        <end position="186"/>
    </location>
</feature>
<gene>
    <name evidence="4" type="ORF">DVZ84_02125</name>
</gene>
<keyword evidence="2" id="KW-0472">Membrane</keyword>
<dbReference type="EMBL" id="QQBH01000001">
    <property type="protein sequence ID" value="RDD91040.1"/>
    <property type="molecule type" value="Genomic_DNA"/>
</dbReference>
<comment type="caution">
    <text evidence="4">The sequence shown here is derived from an EMBL/GenBank/DDBJ whole genome shotgun (WGS) entry which is preliminary data.</text>
</comment>
<name>A0A369VGR1_9ACTN</name>
<accession>A0A369VGR1</accession>
<feature type="compositionally biased region" description="Low complexity" evidence="1">
    <location>
        <begin position="130"/>
        <end position="149"/>
    </location>
</feature>
<evidence type="ECO:0008006" key="6">
    <source>
        <dbReference type="Google" id="ProtNLM"/>
    </source>
</evidence>
<evidence type="ECO:0000256" key="1">
    <source>
        <dbReference type="SAM" id="MobiDB-lite"/>
    </source>
</evidence>
<evidence type="ECO:0000256" key="2">
    <source>
        <dbReference type="SAM" id="Phobius"/>
    </source>
</evidence>
<feature type="signal peptide" evidence="3">
    <location>
        <begin position="1"/>
        <end position="43"/>
    </location>
</feature>
<proteinExistence type="predicted"/>
<organism evidence="4 5">
    <name type="scientific">Streptomyces parvulus</name>
    <dbReference type="NCBI Taxonomy" id="146923"/>
    <lineage>
        <taxon>Bacteria</taxon>
        <taxon>Bacillati</taxon>
        <taxon>Actinomycetota</taxon>
        <taxon>Actinomycetes</taxon>
        <taxon>Kitasatosporales</taxon>
        <taxon>Streptomycetaceae</taxon>
        <taxon>Streptomyces</taxon>
    </lineage>
</organism>
<keyword evidence="3" id="KW-0732">Signal</keyword>
<evidence type="ECO:0000313" key="4">
    <source>
        <dbReference type="EMBL" id="RDD91040.1"/>
    </source>
</evidence>
<keyword evidence="2" id="KW-1133">Transmembrane helix</keyword>
<dbReference type="OrthoDB" id="4227578at2"/>
<protein>
    <recommendedName>
        <fullName evidence="6">Secreted protein</fullName>
    </recommendedName>
</protein>
<evidence type="ECO:0000256" key="3">
    <source>
        <dbReference type="SAM" id="SignalP"/>
    </source>
</evidence>
<sequence length="195" mass="19424">MYRRPCRRRAVHMRISSPSLRSGLTVAAVAALPVALAAGPALAGPGISVSTTGTTVSVTTTACAQLNGSWGTASLLTSGQRDFAQGRQVALSGTASGQSAAWSGISPGTYTVIVMCSNNSTAGTQTVIVSAAPSPSPSRSATPSPSASPRGVMGGLGGAVQDYGTATLVAGGALVGAGVIGAAWFLRRRSKPYRF</sequence>
<dbReference type="Proteomes" id="UP000253742">
    <property type="component" value="Unassembled WGS sequence"/>
</dbReference>
<dbReference type="AlphaFoldDB" id="A0A369VGR1"/>
<evidence type="ECO:0000313" key="5">
    <source>
        <dbReference type="Proteomes" id="UP000253742"/>
    </source>
</evidence>
<keyword evidence="2" id="KW-0812">Transmembrane</keyword>
<feature type="chain" id="PRO_5038896203" description="Secreted protein" evidence="3">
    <location>
        <begin position="44"/>
        <end position="195"/>
    </location>
</feature>